<dbReference type="AlphaFoldDB" id="A0A8J4FRQ1"/>
<dbReference type="Proteomes" id="UP000747110">
    <property type="component" value="Unassembled WGS sequence"/>
</dbReference>
<evidence type="ECO:0000313" key="3">
    <source>
        <dbReference type="EMBL" id="GIL87480.1"/>
    </source>
</evidence>
<dbReference type="EMBL" id="BNCQ01000002">
    <property type="protein sequence ID" value="GIL95648.1"/>
    <property type="molecule type" value="Genomic_DNA"/>
</dbReference>
<dbReference type="PANTHER" id="PTHR47909">
    <property type="entry name" value="ALPHA/BETA-HYDROLASES SUPERFAMILY PROTEIN"/>
    <property type="match status" value="1"/>
</dbReference>
<feature type="domain" description="AB hydrolase-1" evidence="2">
    <location>
        <begin position="89"/>
        <end position="307"/>
    </location>
</feature>
<proteinExistence type="predicted"/>
<evidence type="ECO:0000313" key="5">
    <source>
        <dbReference type="Proteomes" id="UP000747110"/>
    </source>
</evidence>
<dbReference type="PANTHER" id="PTHR47909:SF2">
    <property type="entry name" value="GPI INOSITOL-DEACYLASE"/>
    <property type="match status" value="1"/>
</dbReference>
<dbReference type="InterPro" id="IPR029058">
    <property type="entry name" value="AB_hydrolase_fold"/>
</dbReference>
<evidence type="ECO:0000259" key="2">
    <source>
        <dbReference type="Pfam" id="PF12697"/>
    </source>
</evidence>
<gene>
    <name evidence="3" type="ORF">Vretifemale_15457</name>
    <name evidence="4" type="ORF">Vretimale_1625</name>
</gene>
<dbReference type="EMBL" id="BNCP01000039">
    <property type="protein sequence ID" value="GIL87480.1"/>
    <property type="molecule type" value="Genomic_DNA"/>
</dbReference>
<protein>
    <recommendedName>
        <fullName evidence="2">AB hydrolase-1 domain-containing protein</fullName>
    </recommendedName>
</protein>
<comment type="caution">
    <text evidence="3">The sequence shown here is derived from an EMBL/GenBank/DDBJ whole genome shotgun (WGS) entry which is preliminary data.</text>
</comment>
<dbReference type="OrthoDB" id="348976at2759"/>
<reference evidence="3" key="1">
    <citation type="journal article" date="2021" name="Proc. Natl. Acad. Sci. U.S.A.">
        <title>Three genomes in the algal genus Volvox reveal the fate of a haploid sex-determining region after a transition to homothallism.</title>
        <authorList>
            <person name="Yamamoto K."/>
            <person name="Hamaji T."/>
            <person name="Kawai-Toyooka H."/>
            <person name="Matsuzaki R."/>
            <person name="Takahashi F."/>
            <person name="Nishimura Y."/>
            <person name="Kawachi M."/>
            <person name="Noguchi H."/>
            <person name="Minakuchi Y."/>
            <person name="Umen J.G."/>
            <person name="Toyoda A."/>
            <person name="Nozaki H."/>
        </authorList>
    </citation>
    <scope>NUCLEOTIDE SEQUENCE</scope>
    <source>
        <strain evidence="4">NIES-3785</strain>
        <strain evidence="3">NIES-3786</strain>
    </source>
</reference>
<accession>A0A8J4FRQ1</accession>
<dbReference type="Gene3D" id="3.40.50.1820">
    <property type="entry name" value="alpha/beta hydrolase"/>
    <property type="match status" value="1"/>
</dbReference>
<dbReference type="InterPro" id="IPR000073">
    <property type="entry name" value="AB_hydrolase_1"/>
</dbReference>
<feature type="region of interest" description="Disordered" evidence="1">
    <location>
        <begin position="388"/>
        <end position="416"/>
    </location>
</feature>
<evidence type="ECO:0000313" key="4">
    <source>
        <dbReference type="EMBL" id="GIL95648.1"/>
    </source>
</evidence>
<evidence type="ECO:0000256" key="1">
    <source>
        <dbReference type="SAM" id="MobiDB-lite"/>
    </source>
</evidence>
<keyword evidence="5" id="KW-1185">Reference proteome</keyword>
<dbReference type="Proteomes" id="UP000722791">
    <property type="component" value="Unassembled WGS sequence"/>
</dbReference>
<dbReference type="Pfam" id="PF12697">
    <property type="entry name" value="Abhydrolase_6"/>
    <property type="match status" value="1"/>
</dbReference>
<dbReference type="SUPFAM" id="SSF53474">
    <property type="entry name" value="alpha/beta-Hydrolases"/>
    <property type="match status" value="1"/>
</dbReference>
<sequence length="416" mass="45032">MFGTLCKGRAPGNSTLCKREARPRVLQACPTSISATRLLVEERFDNFVTHAAYNEAANLPEPQWQDNQLRWSRPAEIARVVAPSGSPPIVILPGFGNASMDYTAPFGNEESSLHARLVARGWCPFVVPVERKDWFRVARALLTRGFWQGKLTTHPGYTWYLDRVAATVTHAMRQTGAEQVILVGHSAGGWLGRAYLGDLRYQRRQPADDAVLVNVAATAVATELPGPGTMGATPNPRVRALVTLGTPQRPPPQDKKRDMTGGAQGWVERCYPGAFFAAAGVSYVSVCGRTVRGHRDFPRIREGPRVVEEYAFDSYREVCGEGEGLVGDCVVPLSSAMLPGARHVILDGVFHSMSKIGTFDEDSGQVWYGSEDVLDCWLGPLVDELERGPTTGSAECGSGMMAGSAQGTSPDLADAV</sequence>
<organism evidence="3 5">
    <name type="scientific">Volvox reticuliferus</name>
    <dbReference type="NCBI Taxonomy" id="1737510"/>
    <lineage>
        <taxon>Eukaryota</taxon>
        <taxon>Viridiplantae</taxon>
        <taxon>Chlorophyta</taxon>
        <taxon>core chlorophytes</taxon>
        <taxon>Chlorophyceae</taxon>
        <taxon>CS clade</taxon>
        <taxon>Chlamydomonadales</taxon>
        <taxon>Volvocaceae</taxon>
        <taxon>Volvox</taxon>
    </lineage>
</organism>
<name>A0A8J4FRQ1_9CHLO</name>